<gene>
    <name evidence="3" type="ORF">SAMN04488563_6991</name>
</gene>
<keyword evidence="2" id="KW-0472">Membrane</keyword>
<reference evidence="4" key="1">
    <citation type="submission" date="2016-10" db="EMBL/GenBank/DDBJ databases">
        <authorList>
            <person name="Varghese N."/>
            <person name="Submissions S."/>
        </authorList>
    </citation>
    <scope>NUCLEOTIDE SEQUENCE [LARGE SCALE GENOMIC DNA]</scope>
    <source>
        <strain evidence="4">DSM 45079</strain>
    </source>
</reference>
<keyword evidence="2" id="KW-1133">Transmembrane helix</keyword>
<protein>
    <submittedName>
        <fullName evidence="3">Uncharacterized protein</fullName>
    </submittedName>
</protein>
<keyword evidence="2" id="KW-0812">Transmembrane</keyword>
<dbReference type="EMBL" id="LT629791">
    <property type="protein sequence ID" value="SDU87426.1"/>
    <property type="molecule type" value="Genomic_DNA"/>
</dbReference>
<dbReference type="AlphaFoldDB" id="A0A1H2M4J7"/>
<evidence type="ECO:0000313" key="3">
    <source>
        <dbReference type="EMBL" id="SDU87426.1"/>
    </source>
</evidence>
<name>A0A1H2M4J7_9ACTN</name>
<sequence length="124" mass="13257">MTWVFPIPGDFPGQFGTIMPTSGNIGPRRLPATPAVSTEPVIVRWGAIMHDVHRAAGTPVFLDPRGRRRRWLVGYGLAVAVLCILYVVLLVAGLTADPVRPGGAESVEPPAERAPRPAEVGVSR</sequence>
<evidence type="ECO:0000256" key="2">
    <source>
        <dbReference type="SAM" id="Phobius"/>
    </source>
</evidence>
<feature type="region of interest" description="Disordered" evidence="1">
    <location>
        <begin position="100"/>
        <end position="124"/>
    </location>
</feature>
<feature type="transmembrane region" description="Helical" evidence="2">
    <location>
        <begin position="72"/>
        <end position="96"/>
    </location>
</feature>
<organism evidence="3 4">
    <name type="scientific">Jiangella alkaliphila</name>
    <dbReference type="NCBI Taxonomy" id="419479"/>
    <lineage>
        <taxon>Bacteria</taxon>
        <taxon>Bacillati</taxon>
        <taxon>Actinomycetota</taxon>
        <taxon>Actinomycetes</taxon>
        <taxon>Jiangellales</taxon>
        <taxon>Jiangellaceae</taxon>
        <taxon>Jiangella</taxon>
    </lineage>
</organism>
<keyword evidence="4" id="KW-1185">Reference proteome</keyword>
<proteinExistence type="predicted"/>
<evidence type="ECO:0000256" key="1">
    <source>
        <dbReference type="SAM" id="MobiDB-lite"/>
    </source>
</evidence>
<accession>A0A1H2M4J7</accession>
<dbReference type="Proteomes" id="UP000182977">
    <property type="component" value="Chromosome I"/>
</dbReference>
<dbReference type="STRING" id="419479.SAMN04488563_6991"/>
<evidence type="ECO:0000313" key="4">
    <source>
        <dbReference type="Proteomes" id="UP000182977"/>
    </source>
</evidence>